<comment type="caution">
    <text evidence="10">The sequence shown here is derived from an EMBL/GenBank/DDBJ whole genome shotgun (WGS) entry which is preliminary data.</text>
</comment>
<feature type="domain" description="Type II secretion system protein GspF" evidence="9">
    <location>
        <begin position="274"/>
        <end position="396"/>
    </location>
</feature>
<reference evidence="10 11" key="1">
    <citation type="submission" date="2018-02" db="EMBL/GenBank/DDBJ databases">
        <title>A novel lanthanide dependent methylotroph, Methylotenera sp. La3113.</title>
        <authorList>
            <person name="Lv H."/>
            <person name="Tani A."/>
        </authorList>
    </citation>
    <scope>NUCLEOTIDE SEQUENCE [LARGE SCALE GENOMIC DNA]</scope>
    <source>
        <strain evidence="10 11">La3113</strain>
    </source>
</reference>
<dbReference type="OrthoDB" id="9805682at2"/>
<evidence type="ECO:0000256" key="5">
    <source>
        <dbReference type="ARBA" id="ARBA00022692"/>
    </source>
</evidence>
<comment type="similarity">
    <text evidence="2">Belongs to the GSP F family.</text>
</comment>
<organism evidence="10 11">
    <name type="scientific">Methylotenera oryzisoli</name>
    <dbReference type="NCBI Taxonomy" id="2080758"/>
    <lineage>
        <taxon>Bacteria</taxon>
        <taxon>Pseudomonadati</taxon>
        <taxon>Pseudomonadota</taxon>
        <taxon>Betaproteobacteria</taxon>
        <taxon>Nitrosomonadales</taxon>
        <taxon>Methylophilaceae</taxon>
        <taxon>Methylotenera</taxon>
    </lineage>
</organism>
<keyword evidence="4" id="KW-0997">Cell inner membrane</keyword>
<dbReference type="Proteomes" id="UP000297706">
    <property type="component" value="Unassembled WGS sequence"/>
</dbReference>
<accession>A0A4Y9VS88</accession>
<evidence type="ECO:0000256" key="4">
    <source>
        <dbReference type="ARBA" id="ARBA00022519"/>
    </source>
</evidence>
<evidence type="ECO:0000256" key="8">
    <source>
        <dbReference type="SAM" id="Phobius"/>
    </source>
</evidence>
<feature type="transmembrane region" description="Helical" evidence="8">
    <location>
        <begin position="217"/>
        <end position="239"/>
    </location>
</feature>
<evidence type="ECO:0000256" key="7">
    <source>
        <dbReference type="ARBA" id="ARBA00023136"/>
    </source>
</evidence>
<evidence type="ECO:0000256" key="1">
    <source>
        <dbReference type="ARBA" id="ARBA00004429"/>
    </source>
</evidence>
<dbReference type="EMBL" id="PQVH01000008">
    <property type="protein sequence ID" value="TFW71461.1"/>
    <property type="molecule type" value="Genomic_DNA"/>
</dbReference>
<dbReference type="PANTHER" id="PTHR30012">
    <property type="entry name" value="GENERAL SECRETION PATHWAY PROTEIN"/>
    <property type="match status" value="1"/>
</dbReference>
<proteinExistence type="inferred from homology"/>
<keyword evidence="11" id="KW-1185">Reference proteome</keyword>
<gene>
    <name evidence="10" type="ORF">C3Y98_05015</name>
</gene>
<dbReference type="AlphaFoldDB" id="A0A4Y9VS88"/>
<feature type="transmembrane region" description="Helical" evidence="8">
    <location>
        <begin position="173"/>
        <end position="197"/>
    </location>
</feature>
<dbReference type="Pfam" id="PF00482">
    <property type="entry name" value="T2SSF"/>
    <property type="match status" value="2"/>
</dbReference>
<dbReference type="PANTHER" id="PTHR30012:SF4">
    <property type="entry name" value="MSHA BIOGENESIS PROTEIN MSHG"/>
    <property type="match status" value="1"/>
</dbReference>
<dbReference type="GO" id="GO:0005886">
    <property type="term" value="C:plasma membrane"/>
    <property type="evidence" value="ECO:0007669"/>
    <property type="project" value="UniProtKB-SubCell"/>
</dbReference>
<dbReference type="InterPro" id="IPR018076">
    <property type="entry name" value="T2SS_GspF_dom"/>
</dbReference>
<keyword evidence="6 8" id="KW-1133">Transmembrane helix</keyword>
<dbReference type="InterPro" id="IPR042094">
    <property type="entry name" value="T2SS_GspF_sf"/>
</dbReference>
<keyword evidence="5 8" id="KW-0812">Transmembrane</keyword>
<dbReference type="PRINTS" id="PR00812">
    <property type="entry name" value="BCTERIALGSPF"/>
</dbReference>
<dbReference type="GO" id="GO:0015628">
    <property type="term" value="P:protein secretion by the type II secretion system"/>
    <property type="evidence" value="ECO:0007669"/>
    <property type="project" value="TreeGrafter"/>
</dbReference>
<evidence type="ECO:0000256" key="6">
    <source>
        <dbReference type="ARBA" id="ARBA00022989"/>
    </source>
</evidence>
<feature type="transmembrane region" description="Helical" evidence="8">
    <location>
        <begin position="377"/>
        <end position="398"/>
    </location>
</feature>
<evidence type="ECO:0000256" key="3">
    <source>
        <dbReference type="ARBA" id="ARBA00022475"/>
    </source>
</evidence>
<dbReference type="RefSeq" id="WP_135277009.1">
    <property type="nucleotide sequence ID" value="NZ_PQVH01000008.1"/>
</dbReference>
<name>A0A4Y9VS88_9PROT</name>
<feature type="domain" description="Type II secretion system protein GspF" evidence="9">
    <location>
        <begin position="71"/>
        <end position="194"/>
    </location>
</feature>
<dbReference type="FunFam" id="1.20.81.30:FF:000001">
    <property type="entry name" value="Type II secretion system protein F"/>
    <property type="match status" value="2"/>
</dbReference>
<dbReference type="InterPro" id="IPR003004">
    <property type="entry name" value="GspF/PilC"/>
</dbReference>
<evidence type="ECO:0000313" key="10">
    <source>
        <dbReference type="EMBL" id="TFW71461.1"/>
    </source>
</evidence>
<comment type="subcellular location">
    <subcellularLocation>
        <location evidence="1">Cell inner membrane</location>
        <topology evidence="1">Multi-pass membrane protein</topology>
    </subcellularLocation>
</comment>
<dbReference type="Gene3D" id="1.20.81.30">
    <property type="entry name" value="Type II secretion system (T2SS), domain F"/>
    <property type="match status" value="2"/>
</dbReference>
<keyword evidence="3" id="KW-1003">Cell membrane</keyword>
<sequence>MPSFAYKGRDSQGALVQGTMESIDSSNVASQLLSINITPIEIKAQSAKVATKEVNFNLFKEKISTLDVMLFSRQMYTLLKAGIPIMNALNGLQASTQNKAFSSVIGNVRESLAGGRELSVALAQHPSVFSSFYVSMVRVGESTGLLDSVFFRLFEHIEFERFMRDQIKAALRYPTFVVIAMAVAIVVVNLFVIPAFAKVFQSFGVELPLMTRGLLAFSAFMQAFWPYLLALIVGAVFLFRSYTATSIGRYNWDSIKLKIPIAGKIVHKATMARFARSFALSSKSGVPITNGLKLVAQTADNDYVGSRIDQMREGVERGESILRTATNSGVFNPIVLQMIAVGEESGSLDDLMEEIADMYQRDVEYEIKTLGAQIEPILIVFLGVMVLILALGIFLPIWDLGNIALHKG</sequence>
<keyword evidence="7 8" id="KW-0472">Membrane</keyword>
<evidence type="ECO:0000313" key="11">
    <source>
        <dbReference type="Proteomes" id="UP000297706"/>
    </source>
</evidence>
<evidence type="ECO:0000259" key="9">
    <source>
        <dbReference type="Pfam" id="PF00482"/>
    </source>
</evidence>
<protein>
    <submittedName>
        <fullName evidence="10">MSHA biogenesis protein MshG</fullName>
    </submittedName>
</protein>
<evidence type="ECO:0000256" key="2">
    <source>
        <dbReference type="ARBA" id="ARBA00005745"/>
    </source>
</evidence>